<evidence type="ECO:0000256" key="4">
    <source>
        <dbReference type="ARBA" id="ARBA00023125"/>
    </source>
</evidence>
<evidence type="ECO:0000256" key="6">
    <source>
        <dbReference type="SAM" id="MobiDB-lite"/>
    </source>
</evidence>
<keyword evidence="10" id="KW-1185">Reference proteome</keyword>
<feature type="region of interest" description="Disordered" evidence="6">
    <location>
        <begin position="10"/>
        <end position="29"/>
    </location>
</feature>
<dbReference type="CDD" id="cd20704">
    <property type="entry name" value="Orc3"/>
    <property type="match status" value="1"/>
</dbReference>
<gene>
    <name evidence="9" type="ORF">BDZ85DRAFT_134492</name>
</gene>
<dbReference type="GO" id="GO:0003688">
    <property type="term" value="F:DNA replication origin binding"/>
    <property type="evidence" value="ECO:0007669"/>
    <property type="project" value="TreeGrafter"/>
</dbReference>
<evidence type="ECO:0000259" key="8">
    <source>
        <dbReference type="Pfam" id="PF18137"/>
    </source>
</evidence>
<sequence>MDFETCYVFSPDREETESSPPVKRRRIGEHRGLQSSWPRRRALYERLWSEHQAKLQNALDELNEQVVTDVSKFIVDTTFDTADSKLDSAILVTGPSLTSQGIITRQVHAHIKDRARSCFVSFNSSEAGNLKAVLKRINAVTSSVEVPDDDEADEQVSGSRKGLKLLNYDLRISQQAVEDQNLAKVVIAFQDCEAFDGGVLSDVIELLSCWKDRVPFVLMFGVATSIEALQSKLSRKAIRCLRGRRFDATNAEATLEKVFSHVYSSESNLWFGSGMSSLVLARQRDYLANPQSIIDSMQYGYMSHCYANAVSLFLDDQLVTTDVPKDHFEAARNLPSFMQLAENLLEQGKDQSGEVRKLLETDTYLHQRLQQDIKLGQRAVRDIIRIARLYQQLASVLEGVERLPESEIIVQALSGSLLGSARMKTFFLVLKRATSKVLQDLLDNASDDQDETTQDLFENHRQRLVDLLKDHTEADGPLRSEVDIQNSTLRTTVISKKISLSKAKTTLTKADAAYSEILNEFVERLQNHFSEKLIDPRTLPFNEIFLFDLKSPYRQTFTPRPRHAIERALSSPHDYLNCECCVPSAGEEDGSTLASTQHATAILYQLYLESGLMVNAADLSSAFAAILGEKVEDEEVLNALFQRSLAELSHLGLVKGTKKKADHLIKTAWKGL</sequence>
<dbReference type="EMBL" id="ML992509">
    <property type="protein sequence ID" value="KAF2221872.1"/>
    <property type="molecule type" value="Genomic_DNA"/>
</dbReference>
<proteinExistence type="inferred from homology"/>
<comment type="subcellular location">
    <subcellularLocation>
        <location evidence="1">Nucleus</location>
    </subcellularLocation>
</comment>
<dbReference type="InterPro" id="IPR045667">
    <property type="entry name" value="ORC3_N"/>
</dbReference>
<organism evidence="9 10">
    <name type="scientific">Elsinoe ampelina</name>
    <dbReference type="NCBI Taxonomy" id="302913"/>
    <lineage>
        <taxon>Eukaryota</taxon>
        <taxon>Fungi</taxon>
        <taxon>Dikarya</taxon>
        <taxon>Ascomycota</taxon>
        <taxon>Pezizomycotina</taxon>
        <taxon>Dothideomycetes</taxon>
        <taxon>Dothideomycetidae</taxon>
        <taxon>Myriangiales</taxon>
        <taxon>Elsinoaceae</taxon>
        <taxon>Elsinoe</taxon>
    </lineage>
</organism>
<feature type="domain" description="Origin recognition complex subunit 3 N-terminal" evidence="7">
    <location>
        <begin position="5"/>
        <end position="313"/>
    </location>
</feature>
<dbReference type="Proteomes" id="UP000799538">
    <property type="component" value="Unassembled WGS sequence"/>
</dbReference>
<dbReference type="GO" id="GO:0005656">
    <property type="term" value="C:nuclear pre-replicative complex"/>
    <property type="evidence" value="ECO:0007669"/>
    <property type="project" value="TreeGrafter"/>
</dbReference>
<dbReference type="PANTHER" id="PTHR12748">
    <property type="entry name" value="ORIGIN RECOGNITION COMPLEX SUBUNIT 3"/>
    <property type="match status" value="1"/>
</dbReference>
<dbReference type="InterPro" id="IPR020795">
    <property type="entry name" value="ORC3"/>
</dbReference>
<dbReference type="PANTHER" id="PTHR12748:SF0">
    <property type="entry name" value="ORIGIN RECOGNITION COMPLEX SUBUNIT 3"/>
    <property type="match status" value="1"/>
</dbReference>
<reference evidence="10" key="1">
    <citation type="journal article" date="2020" name="Stud. Mycol.">
        <title>101 Dothideomycetes genomes: A test case for predicting lifestyles and emergence of pathogens.</title>
        <authorList>
            <person name="Haridas S."/>
            <person name="Albert R."/>
            <person name="Binder M."/>
            <person name="Bloem J."/>
            <person name="LaButti K."/>
            <person name="Salamov A."/>
            <person name="Andreopoulos B."/>
            <person name="Baker S."/>
            <person name="Barry K."/>
            <person name="Bills G."/>
            <person name="Bluhm B."/>
            <person name="Cannon C."/>
            <person name="Castanera R."/>
            <person name="Culley D."/>
            <person name="Daum C."/>
            <person name="Ezra D."/>
            <person name="Gonzalez J."/>
            <person name="Henrissat B."/>
            <person name="Kuo A."/>
            <person name="Liang C."/>
            <person name="Lipzen A."/>
            <person name="Lutzoni F."/>
            <person name="Magnuson J."/>
            <person name="Mondo S."/>
            <person name="Nolan M."/>
            <person name="Ohm R."/>
            <person name="Pangilinan J."/>
            <person name="Park H.-J."/>
            <person name="Ramirez L."/>
            <person name="Alfaro M."/>
            <person name="Sun H."/>
            <person name="Tritt A."/>
            <person name="Yoshinaga Y."/>
            <person name="Zwiers L.-H."/>
            <person name="Turgeon B."/>
            <person name="Goodwin S."/>
            <person name="Spatafora J."/>
            <person name="Crous P."/>
            <person name="Grigoriev I."/>
        </authorList>
    </citation>
    <scope>NUCLEOTIDE SEQUENCE [LARGE SCALE GENOMIC DNA]</scope>
    <source>
        <strain evidence="10">CECT 20119</strain>
    </source>
</reference>
<comment type="similarity">
    <text evidence="2">Belongs to the ORC3 family.</text>
</comment>
<keyword evidence="3" id="KW-0235">DNA replication</keyword>
<evidence type="ECO:0000256" key="2">
    <source>
        <dbReference type="ARBA" id="ARBA00010977"/>
    </source>
</evidence>
<dbReference type="GO" id="GO:0005664">
    <property type="term" value="C:nuclear origin of replication recognition complex"/>
    <property type="evidence" value="ECO:0007669"/>
    <property type="project" value="InterPro"/>
</dbReference>
<evidence type="ECO:0000256" key="1">
    <source>
        <dbReference type="ARBA" id="ARBA00004123"/>
    </source>
</evidence>
<evidence type="ECO:0000256" key="5">
    <source>
        <dbReference type="ARBA" id="ARBA00023242"/>
    </source>
</evidence>
<protein>
    <submittedName>
        <fullName evidence="9">Origin recognition complex subunit 3 N-terminus-domain-containing protein</fullName>
    </submittedName>
</protein>
<name>A0A6A6G852_9PEZI</name>
<dbReference type="OrthoDB" id="10265211at2759"/>
<dbReference type="AlphaFoldDB" id="A0A6A6G852"/>
<keyword evidence="5" id="KW-0539">Nucleus</keyword>
<keyword evidence="4" id="KW-0238">DNA-binding</keyword>
<dbReference type="GO" id="GO:0031261">
    <property type="term" value="C:DNA replication preinitiation complex"/>
    <property type="evidence" value="ECO:0007669"/>
    <property type="project" value="TreeGrafter"/>
</dbReference>
<dbReference type="GO" id="GO:0006270">
    <property type="term" value="P:DNA replication initiation"/>
    <property type="evidence" value="ECO:0007669"/>
    <property type="project" value="TreeGrafter"/>
</dbReference>
<evidence type="ECO:0000313" key="9">
    <source>
        <dbReference type="EMBL" id="KAF2221872.1"/>
    </source>
</evidence>
<dbReference type="Pfam" id="PF07034">
    <property type="entry name" value="ORC3_N"/>
    <property type="match status" value="1"/>
</dbReference>
<dbReference type="InterPro" id="IPR040855">
    <property type="entry name" value="ORC_WH_C"/>
</dbReference>
<dbReference type="Pfam" id="PF18137">
    <property type="entry name" value="WHD_ORC"/>
    <property type="match status" value="1"/>
</dbReference>
<evidence type="ECO:0000259" key="7">
    <source>
        <dbReference type="Pfam" id="PF07034"/>
    </source>
</evidence>
<evidence type="ECO:0000256" key="3">
    <source>
        <dbReference type="ARBA" id="ARBA00022705"/>
    </source>
</evidence>
<evidence type="ECO:0000313" key="10">
    <source>
        <dbReference type="Proteomes" id="UP000799538"/>
    </source>
</evidence>
<feature type="domain" description="Origin recognition complex subunit 3 winged helix C-terminal" evidence="8">
    <location>
        <begin position="562"/>
        <end position="669"/>
    </location>
</feature>
<accession>A0A6A6G852</accession>